<keyword evidence="5" id="KW-1185">Reference proteome</keyword>
<accession>U4TT70</accession>
<dbReference type="InterPro" id="IPR040452">
    <property type="entry name" value="SfsA_C"/>
</dbReference>
<evidence type="ECO:0000313" key="4">
    <source>
        <dbReference type="EMBL" id="ERL64662.1"/>
    </source>
</evidence>
<dbReference type="AlphaFoldDB" id="U4TT70"/>
<dbReference type="PANTHER" id="PTHR30545:SF2">
    <property type="entry name" value="SUGAR FERMENTATION STIMULATION PROTEIN A"/>
    <property type="match status" value="1"/>
</dbReference>
<feature type="domain" description="SfsA N-terminal OB" evidence="3">
    <location>
        <begin position="12"/>
        <end position="77"/>
    </location>
</feature>
<dbReference type="Proteomes" id="UP000030647">
    <property type="component" value="Unassembled WGS sequence"/>
</dbReference>
<evidence type="ECO:0000259" key="3">
    <source>
        <dbReference type="Pfam" id="PF17746"/>
    </source>
</evidence>
<dbReference type="HOGENOM" id="CLU_052299_1_0_9"/>
<reference evidence="5" key="1">
    <citation type="journal article" date="2013" name="Genome Announc.">
        <title>Whole-Genome Sequencing of Lactobacillus shenzhenensis Strain LY-73T.</title>
        <authorList>
            <person name="Lin Z."/>
            <person name="Liu Z."/>
            <person name="Yang R."/>
            <person name="Zou Y."/>
            <person name="Wan D."/>
            <person name="Chen J."/>
            <person name="Guo M."/>
            <person name="Zhao J."/>
            <person name="Fang C."/>
            <person name="Yang R."/>
            <person name="Liu F."/>
        </authorList>
    </citation>
    <scope>NUCLEOTIDE SEQUENCE [LARGE SCALE GENOMIC DNA]</scope>
    <source>
        <strain evidence="5">LY-73</strain>
    </source>
</reference>
<dbReference type="PANTHER" id="PTHR30545">
    <property type="entry name" value="SUGAR FERMENTATION STIMULATION PROTEIN A"/>
    <property type="match status" value="1"/>
</dbReference>
<dbReference type="InterPro" id="IPR041465">
    <property type="entry name" value="SfsA_N"/>
</dbReference>
<sequence>MEYPGIIRGQFIDRPNRFVAHVLIQGEKIVVHVKNTGRTNILVPGRTVALAPAANAAQRKTAFDLVAVQTPKGWINVDSQAPNTVVGAGLRSNQIVLPGLGPITAVRPETTFHDARFDFYGSSGPQPFFLEVKGVTLWAGDVAAFPDAPTLRGLKHVQELIAAVGAGYHGYLLFLVQIPAIRAVTIAREVQPTLAETIAQAQAAGVHVLAYGTRVTPGTMTLDAPIPFDLTAPFTMAAALAEARA</sequence>
<evidence type="ECO:0000313" key="5">
    <source>
        <dbReference type="Proteomes" id="UP000030647"/>
    </source>
</evidence>
<evidence type="ECO:0000259" key="2">
    <source>
        <dbReference type="Pfam" id="PF03749"/>
    </source>
</evidence>
<protein>
    <recommendedName>
        <fullName evidence="1">Sugar fermentation stimulation protein homolog</fullName>
    </recommendedName>
</protein>
<dbReference type="Pfam" id="PF17746">
    <property type="entry name" value="SfsA_N"/>
    <property type="match status" value="1"/>
</dbReference>
<organism evidence="4 5">
    <name type="scientific">Schleiferilactobacillus shenzhenensis LY-73</name>
    <dbReference type="NCBI Taxonomy" id="1231336"/>
    <lineage>
        <taxon>Bacteria</taxon>
        <taxon>Bacillati</taxon>
        <taxon>Bacillota</taxon>
        <taxon>Bacilli</taxon>
        <taxon>Lactobacillales</taxon>
        <taxon>Lactobacillaceae</taxon>
        <taxon>Schleiferilactobacillus</taxon>
    </lineage>
</organism>
<dbReference type="GO" id="GO:0003677">
    <property type="term" value="F:DNA binding"/>
    <property type="evidence" value="ECO:0007669"/>
    <property type="project" value="InterPro"/>
</dbReference>
<dbReference type="OrthoDB" id="9802365at2"/>
<gene>
    <name evidence="1 4" type="primary">sfsA</name>
    <name evidence="4" type="ORF">L248_0719</name>
</gene>
<dbReference type="Gene3D" id="2.40.50.580">
    <property type="match status" value="1"/>
</dbReference>
<dbReference type="NCBIfam" id="TIGR00230">
    <property type="entry name" value="sfsA"/>
    <property type="match status" value="1"/>
</dbReference>
<evidence type="ECO:0000256" key="1">
    <source>
        <dbReference type="HAMAP-Rule" id="MF_00095"/>
    </source>
</evidence>
<dbReference type="HAMAP" id="MF_00095">
    <property type="entry name" value="SfsA"/>
    <property type="match status" value="1"/>
</dbReference>
<dbReference type="EMBL" id="KI271594">
    <property type="protein sequence ID" value="ERL64662.1"/>
    <property type="molecule type" value="Genomic_DNA"/>
</dbReference>
<dbReference type="STRING" id="1231336.L248_0719"/>
<comment type="similarity">
    <text evidence="1">Belongs to the SfsA family.</text>
</comment>
<dbReference type="eggNOG" id="COG1489">
    <property type="taxonomic scope" value="Bacteria"/>
</dbReference>
<feature type="domain" description="Sugar fermentation stimulation protein C-terminal" evidence="2">
    <location>
        <begin position="80"/>
        <end position="217"/>
    </location>
</feature>
<dbReference type="InterPro" id="IPR005224">
    <property type="entry name" value="SfsA"/>
</dbReference>
<name>U4TT70_9LACO</name>
<dbReference type="Gene3D" id="3.40.1350.60">
    <property type="match status" value="1"/>
</dbReference>
<dbReference type="CDD" id="cd22359">
    <property type="entry name" value="SfsA-like_bacterial"/>
    <property type="match status" value="1"/>
</dbReference>
<proteinExistence type="inferred from homology"/>
<dbReference type="RefSeq" id="WP_022530051.1">
    <property type="nucleotide sequence ID" value="NZ_KI271594.1"/>
</dbReference>
<dbReference type="Pfam" id="PF03749">
    <property type="entry name" value="SfsA"/>
    <property type="match status" value="1"/>
</dbReference>